<comment type="function">
    <text evidence="7">Anion-transporting ATPase. Catalyzes the extrusion of arsenite.</text>
</comment>
<feature type="domain" description="ArsA/GET3 Anion-transporting ATPase-like" evidence="13">
    <location>
        <begin position="3"/>
        <end position="301"/>
    </location>
</feature>
<organism evidence="15 16">
    <name type="scientific">Acidiplasma cupricumulans</name>
    <dbReference type="NCBI Taxonomy" id="312540"/>
    <lineage>
        <taxon>Archaea</taxon>
        <taxon>Methanobacteriati</taxon>
        <taxon>Thermoplasmatota</taxon>
        <taxon>Thermoplasmata</taxon>
        <taxon>Thermoplasmatales</taxon>
        <taxon>Ferroplasmaceae</taxon>
        <taxon>Acidiplasma</taxon>
    </lineage>
</organism>
<evidence type="ECO:0000259" key="13">
    <source>
        <dbReference type="Pfam" id="PF02374"/>
    </source>
</evidence>
<evidence type="ECO:0000256" key="4">
    <source>
        <dbReference type="ARBA" id="ARBA00022849"/>
    </source>
</evidence>
<dbReference type="FunFam" id="3.40.50.300:FF:001801">
    <property type="entry name" value="Putative arsenical pump-driving ATPase"/>
    <property type="match status" value="1"/>
</dbReference>
<evidence type="ECO:0000259" key="14">
    <source>
        <dbReference type="Pfam" id="PF17886"/>
    </source>
</evidence>
<comment type="caution">
    <text evidence="15">The sequence shown here is derived from an EMBL/GenBank/DDBJ whole genome shotgun (WGS) entry which is preliminary data.</text>
</comment>
<evidence type="ECO:0000256" key="10">
    <source>
        <dbReference type="ARBA" id="ARBA00075317"/>
    </source>
</evidence>
<dbReference type="InterPro" id="IPR016300">
    <property type="entry name" value="ATPase_ArsA/GET3"/>
</dbReference>
<evidence type="ECO:0000256" key="3">
    <source>
        <dbReference type="ARBA" id="ARBA00022840"/>
    </source>
</evidence>
<dbReference type="InterPro" id="IPR008978">
    <property type="entry name" value="HSP20-like_chaperone"/>
</dbReference>
<reference evidence="15 16" key="1">
    <citation type="submission" date="2015-09" db="EMBL/GenBank/DDBJ databases">
        <title>Heavy metals and arsenic resistance mechanisms in polyextremophilic archaea of the family Ferroplasmaceae.</title>
        <authorList>
            <person name="Bulaev A.G."/>
            <person name="Kanygina A.V."/>
        </authorList>
    </citation>
    <scope>NUCLEOTIDE SEQUENCE [LARGE SCALE GENOMIC DNA]</scope>
    <source>
        <strain evidence="15 16">BH2</strain>
    </source>
</reference>
<feature type="domain" description="ArsA HSP20-like" evidence="14">
    <location>
        <begin position="323"/>
        <end position="383"/>
    </location>
</feature>
<dbReference type="Gene3D" id="2.60.40.790">
    <property type="match status" value="1"/>
</dbReference>
<dbReference type="GO" id="GO:0016887">
    <property type="term" value="F:ATP hydrolysis activity"/>
    <property type="evidence" value="ECO:0007669"/>
    <property type="project" value="InterPro"/>
</dbReference>
<sequence>MSRVLLYTGKGGVGKTSVAASTGLMLSKKYKTVVMSTDPAHSLSDSLEAKIGSEATKIYDNFYAQEININDAIKSHWNDLREYLTALFQYQGLDPISAEEIAILPGFEEAAYLLYINDYINNNDFDVIVVDSAPTGEALRLLSFPEVMRWYMEKVFPISRTAAKIARPFMKPFSNLPMPNDKVFESAEALYDQLGHIHDILQDPEITSIRLVTNADQMSYNETKRAFTYLLLYGYPVDAVIANKIYTDDTGDFFREWRESQHKIVDELPDAFPDVKILKGYLQNDEPLGRDKLIKFGETIYGENDPYDIFYKGKPIEFTKHGNDVIVKIKLPYATKENLDLFNKGGELVVEVGNWKRIMYLPQTMANMEPAAAELKNGYLYITLK</sequence>
<proteinExistence type="inferred from homology"/>
<dbReference type="CDD" id="cd00298">
    <property type="entry name" value="ACD_sHsps_p23-like"/>
    <property type="match status" value="1"/>
</dbReference>
<dbReference type="EC" id="7.3.2.7" evidence="8"/>
<evidence type="ECO:0000313" key="15">
    <source>
        <dbReference type="EMBL" id="KQB33666.1"/>
    </source>
</evidence>
<dbReference type="Proteomes" id="UP000050301">
    <property type="component" value="Unassembled WGS sequence"/>
</dbReference>
<dbReference type="InterPro" id="IPR027417">
    <property type="entry name" value="P-loop_NTPase"/>
</dbReference>
<name>A0A0Q0WEA3_9ARCH</name>
<dbReference type="RefSeq" id="WP_055041165.1">
    <property type="nucleotide sequence ID" value="NZ_LKBH01000299.1"/>
</dbReference>
<evidence type="ECO:0000256" key="11">
    <source>
        <dbReference type="ARBA" id="ARBA00078871"/>
    </source>
</evidence>
<dbReference type="Pfam" id="PF17886">
    <property type="entry name" value="ArsA_HSP20"/>
    <property type="match status" value="1"/>
</dbReference>
<evidence type="ECO:0000313" key="16">
    <source>
        <dbReference type="Proteomes" id="UP000050301"/>
    </source>
</evidence>
<evidence type="ECO:0000256" key="5">
    <source>
        <dbReference type="ARBA" id="ARBA00022967"/>
    </source>
</evidence>
<dbReference type="InterPro" id="IPR025723">
    <property type="entry name" value="ArsA/GET3_ATPase-like"/>
</dbReference>
<dbReference type="AlphaFoldDB" id="A0A0Q0WEA3"/>
<dbReference type="PANTHER" id="PTHR10803">
    <property type="entry name" value="ARSENICAL PUMP-DRIVING ATPASE ARSENITE-TRANSLOCATING ATPASE"/>
    <property type="match status" value="1"/>
</dbReference>
<dbReference type="Pfam" id="PF02374">
    <property type="entry name" value="ArsA_ATPase"/>
    <property type="match status" value="1"/>
</dbReference>
<dbReference type="PANTHER" id="PTHR10803:SF3">
    <property type="entry name" value="ATPASE GET3"/>
    <property type="match status" value="1"/>
</dbReference>
<keyword evidence="4" id="KW-0059">Arsenical resistance</keyword>
<accession>A0A0Q0WEA3</accession>
<dbReference type="EMBL" id="LKBH01000299">
    <property type="protein sequence ID" value="KQB33666.1"/>
    <property type="molecule type" value="Genomic_DNA"/>
</dbReference>
<dbReference type="CDD" id="cd02035">
    <property type="entry name" value="ArsA"/>
    <property type="match status" value="1"/>
</dbReference>
<dbReference type="GO" id="GO:0005524">
    <property type="term" value="F:ATP binding"/>
    <property type="evidence" value="ECO:0007669"/>
    <property type="project" value="UniProtKB-KW"/>
</dbReference>
<evidence type="ECO:0000256" key="2">
    <source>
        <dbReference type="ARBA" id="ARBA00022741"/>
    </source>
</evidence>
<keyword evidence="5" id="KW-1278">Translocase</keyword>
<evidence type="ECO:0000256" key="9">
    <source>
        <dbReference type="ARBA" id="ARBA00074681"/>
    </source>
</evidence>
<dbReference type="SUPFAM" id="SSF52540">
    <property type="entry name" value="P-loop containing nucleoside triphosphate hydrolases"/>
    <property type="match status" value="1"/>
</dbReference>
<keyword evidence="16" id="KW-1185">Reference proteome</keyword>
<evidence type="ECO:0000256" key="12">
    <source>
        <dbReference type="ARBA" id="ARBA00080604"/>
    </source>
</evidence>
<comment type="catalytic activity">
    <reaction evidence="6">
        <text>arsenite(in) + ATP + H2O = arsenite(out) + ADP + phosphate + H(+)</text>
        <dbReference type="Rhea" id="RHEA:11348"/>
        <dbReference type="ChEBI" id="CHEBI:15377"/>
        <dbReference type="ChEBI" id="CHEBI:15378"/>
        <dbReference type="ChEBI" id="CHEBI:29242"/>
        <dbReference type="ChEBI" id="CHEBI:30616"/>
        <dbReference type="ChEBI" id="CHEBI:43474"/>
        <dbReference type="ChEBI" id="CHEBI:456216"/>
        <dbReference type="EC" id="7.3.2.7"/>
    </reaction>
</comment>
<evidence type="ECO:0000256" key="7">
    <source>
        <dbReference type="ARBA" id="ARBA00059736"/>
    </source>
</evidence>
<evidence type="ECO:0000256" key="8">
    <source>
        <dbReference type="ARBA" id="ARBA00066752"/>
    </source>
</evidence>
<keyword evidence="2" id="KW-0547">Nucleotide-binding</keyword>
<gene>
    <name evidence="15" type="ORF">AOG55_02340</name>
</gene>
<dbReference type="GO" id="GO:0015446">
    <property type="term" value="F:ATPase-coupled arsenite transmembrane transporter activity"/>
    <property type="evidence" value="ECO:0007669"/>
    <property type="project" value="UniProtKB-EC"/>
</dbReference>
<dbReference type="Gene3D" id="3.40.50.300">
    <property type="entry name" value="P-loop containing nucleotide triphosphate hydrolases"/>
    <property type="match status" value="1"/>
</dbReference>
<dbReference type="SUPFAM" id="SSF49764">
    <property type="entry name" value="HSP20-like chaperones"/>
    <property type="match status" value="1"/>
</dbReference>
<dbReference type="InterPro" id="IPR040612">
    <property type="entry name" value="ArsA_HSP20-like"/>
</dbReference>
<evidence type="ECO:0000256" key="6">
    <source>
        <dbReference type="ARBA" id="ARBA00052296"/>
    </source>
</evidence>
<protein>
    <recommendedName>
        <fullName evidence="9">Putative arsenical pump-driving ATPase</fullName>
        <ecNumber evidence="8">7.3.2.7</ecNumber>
    </recommendedName>
    <alternativeName>
        <fullName evidence="10">Arsenical resistance ATPase</fullName>
    </alternativeName>
    <alternativeName>
        <fullName evidence="11">Arsenite-translocating ATPase</fullName>
    </alternativeName>
    <alternativeName>
        <fullName evidence="12">Arsenite-transporting ATPase</fullName>
    </alternativeName>
</protein>
<evidence type="ECO:0000256" key="1">
    <source>
        <dbReference type="ARBA" id="ARBA00011040"/>
    </source>
</evidence>
<dbReference type="NCBIfam" id="TIGR00345">
    <property type="entry name" value="GET3_arsA_TRC40"/>
    <property type="match status" value="1"/>
</dbReference>
<comment type="similarity">
    <text evidence="1">Belongs to the arsA ATPase family.</text>
</comment>
<dbReference type="InParanoid" id="A0A0Q0WEA3"/>
<keyword evidence="3" id="KW-0067">ATP-binding</keyword>